<feature type="chain" id="PRO_5045366801" evidence="5">
    <location>
        <begin position="21"/>
        <end position="495"/>
    </location>
</feature>
<evidence type="ECO:0000313" key="6">
    <source>
        <dbReference type="EMBL" id="MCQ4167682.1"/>
    </source>
</evidence>
<evidence type="ECO:0000256" key="3">
    <source>
        <dbReference type="ARBA" id="ARBA00022801"/>
    </source>
</evidence>
<protein>
    <submittedName>
        <fullName evidence="6">VCBS repeat-containing protein</fullName>
    </submittedName>
</protein>
<proteinExistence type="predicted"/>
<keyword evidence="7" id="KW-1185">Reference proteome</keyword>
<evidence type="ECO:0000313" key="7">
    <source>
        <dbReference type="Proteomes" id="UP001165498"/>
    </source>
</evidence>
<dbReference type="SUPFAM" id="SSF69318">
    <property type="entry name" value="Integrin alpha N-terminal domain"/>
    <property type="match status" value="2"/>
</dbReference>
<dbReference type="PANTHER" id="PTHR23221">
    <property type="entry name" value="GLYCOSYLPHOSPHATIDYLINOSITOL PHOSPHOLIPASE D"/>
    <property type="match status" value="1"/>
</dbReference>
<gene>
    <name evidence="6" type="ORF">NM961_23485</name>
</gene>
<comment type="caution">
    <text evidence="6">The sequence shown here is derived from an EMBL/GenBank/DDBJ whole genome shotgun (WGS) entry which is preliminary data.</text>
</comment>
<dbReference type="RefSeq" id="WP_255916864.1">
    <property type="nucleotide sequence ID" value="NZ_JANFQO010000046.1"/>
</dbReference>
<keyword evidence="2" id="KW-0677">Repeat</keyword>
<name>A0ABT1QZH6_9GAMM</name>
<dbReference type="InterPro" id="IPR028994">
    <property type="entry name" value="Integrin_alpha_N"/>
</dbReference>
<reference evidence="6" key="1">
    <citation type="submission" date="2022-07" db="EMBL/GenBank/DDBJ databases">
        <title>Tahibacter sp., a new gammaproteobacterium isolated from the silt sample collected at pig farm.</title>
        <authorList>
            <person name="Chen H."/>
        </authorList>
    </citation>
    <scope>NUCLEOTIDE SEQUENCE</scope>
    <source>
        <strain evidence="6">P2K</strain>
    </source>
</reference>
<evidence type="ECO:0000256" key="1">
    <source>
        <dbReference type="ARBA" id="ARBA00022729"/>
    </source>
</evidence>
<evidence type="ECO:0000256" key="2">
    <source>
        <dbReference type="ARBA" id="ARBA00022737"/>
    </source>
</evidence>
<dbReference type="Pfam" id="PF01839">
    <property type="entry name" value="FG-GAP"/>
    <property type="match status" value="4"/>
</dbReference>
<dbReference type="Gene3D" id="2.130.10.130">
    <property type="entry name" value="Integrin alpha, N-terminal"/>
    <property type="match status" value="3"/>
</dbReference>
<sequence length="495" mass="50775">MSRLAACAILSLLPACATLAAETALSPIGNTLLRNSIADTHQYGYGSATGDVDNDGISDLIIAPNGTYSLRVLRGAAWDVGNGGALIKFYGTTFQPGVGLRSNTVITGDFDGDGRDEIAFGNPSYSTSVPSGGRAYVARRDPSSGTWDVITTIQQELSGYPGVHEASDSFGYALAAGDFDGDGYDDLAIGSHGEDVGTTNEAGAVMITYGTSSGITSARSSLITRNSDGLGFTPMEDDRYGLALTSGDFDADGYADLAIGATGARCPDGTTRSGAVIVMYGSAGGIVNTRSRIFRPGVSTLQGSCANSLRFGSELAAAGFDAGLTDDLAIGTDANAVHIVYAGANGLETAGNQRFTPADIPGAAADSRFGTRLAAGRLRRLSTGLVFGRTSLAIGAPDDTVNGLSQAGSVIILHADAEGLTATGAERWTRSAARTVGAPAVDDRYGHTLTIGDYNDDGVQDLAIGVPYYDDNATADDGAVEVLYGSGFIFRDGFQ</sequence>
<dbReference type="PROSITE" id="PS51470">
    <property type="entry name" value="FG_GAP"/>
    <property type="match status" value="2"/>
</dbReference>
<feature type="signal peptide" evidence="5">
    <location>
        <begin position="1"/>
        <end position="20"/>
    </location>
</feature>
<evidence type="ECO:0000256" key="5">
    <source>
        <dbReference type="SAM" id="SignalP"/>
    </source>
</evidence>
<dbReference type="EMBL" id="JANFQO010000046">
    <property type="protein sequence ID" value="MCQ4167682.1"/>
    <property type="molecule type" value="Genomic_DNA"/>
</dbReference>
<keyword evidence="3" id="KW-0378">Hydrolase</keyword>
<dbReference type="Proteomes" id="UP001165498">
    <property type="component" value="Unassembled WGS sequence"/>
</dbReference>
<evidence type="ECO:0000256" key="4">
    <source>
        <dbReference type="ARBA" id="ARBA00023180"/>
    </source>
</evidence>
<organism evidence="6 7">
    <name type="scientific">Tahibacter harae</name>
    <dbReference type="NCBI Taxonomy" id="2963937"/>
    <lineage>
        <taxon>Bacteria</taxon>
        <taxon>Pseudomonadati</taxon>
        <taxon>Pseudomonadota</taxon>
        <taxon>Gammaproteobacteria</taxon>
        <taxon>Lysobacterales</taxon>
        <taxon>Rhodanobacteraceae</taxon>
        <taxon>Tahibacter</taxon>
    </lineage>
</organism>
<accession>A0ABT1QZH6</accession>
<keyword evidence="4" id="KW-0325">Glycoprotein</keyword>
<dbReference type="PANTHER" id="PTHR23221:SF7">
    <property type="entry name" value="PHOSPHATIDYLINOSITOL-GLYCAN-SPECIFIC PHOSPHOLIPASE D"/>
    <property type="match status" value="1"/>
</dbReference>
<dbReference type="InterPro" id="IPR013517">
    <property type="entry name" value="FG-GAP"/>
</dbReference>
<dbReference type="SMART" id="SM00191">
    <property type="entry name" value="Int_alpha"/>
    <property type="match status" value="5"/>
</dbReference>
<keyword evidence="1 5" id="KW-0732">Signal</keyword>
<dbReference type="InterPro" id="IPR013519">
    <property type="entry name" value="Int_alpha_beta-p"/>
</dbReference>